<reference evidence="2" key="1">
    <citation type="journal article" date="2019" name="Sci. Rep.">
        <title>Draft genome of Tanacetum cinerariifolium, the natural source of mosquito coil.</title>
        <authorList>
            <person name="Yamashiro T."/>
            <person name="Shiraishi A."/>
            <person name="Satake H."/>
            <person name="Nakayama K."/>
        </authorList>
    </citation>
    <scope>NUCLEOTIDE SEQUENCE</scope>
</reference>
<evidence type="ECO:0000256" key="1">
    <source>
        <dbReference type="SAM" id="MobiDB-lite"/>
    </source>
</evidence>
<dbReference type="AlphaFoldDB" id="A0A699IMU2"/>
<dbReference type="EMBL" id="BKCJ010320203">
    <property type="protein sequence ID" value="GEZ76236.1"/>
    <property type="molecule type" value="Genomic_DNA"/>
</dbReference>
<protein>
    <submittedName>
        <fullName evidence="2">Uncharacterized protein</fullName>
    </submittedName>
</protein>
<feature type="compositionally biased region" description="Polar residues" evidence="1">
    <location>
        <begin position="276"/>
        <end position="285"/>
    </location>
</feature>
<feature type="region of interest" description="Disordered" evidence="1">
    <location>
        <begin position="240"/>
        <end position="296"/>
    </location>
</feature>
<organism evidence="2">
    <name type="scientific">Tanacetum cinerariifolium</name>
    <name type="common">Dalmatian daisy</name>
    <name type="synonym">Chrysanthemum cinerariifolium</name>
    <dbReference type="NCBI Taxonomy" id="118510"/>
    <lineage>
        <taxon>Eukaryota</taxon>
        <taxon>Viridiplantae</taxon>
        <taxon>Streptophyta</taxon>
        <taxon>Embryophyta</taxon>
        <taxon>Tracheophyta</taxon>
        <taxon>Spermatophyta</taxon>
        <taxon>Magnoliopsida</taxon>
        <taxon>eudicotyledons</taxon>
        <taxon>Gunneridae</taxon>
        <taxon>Pentapetalae</taxon>
        <taxon>asterids</taxon>
        <taxon>campanulids</taxon>
        <taxon>Asterales</taxon>
        <taxon>Asteraceae</taxon>
        <taxon>Asteroideae</taxon>
        <taxon>Anthemideae</taxon>
        <taxon>Anthemidinae</taxon>
        <taxon>Tanacetum</taxon>
    </lineage>
</organism>
<gene>
    <name evidence="2" type="ORF">Tci_548209</name>
</gene>
<accession>A0A699IMU2</accession>
<proteinExistence type="predicted"/>
<feature type="region of interest" description="Disordered" evidence="1">
    <location>
        <begin position="36"/>
        <end position="144"/>
    </location>
</feature>
<comment type="caution">
    <text evidence="2">The sequence shown here is derived from an EMBL/GenBank/DDBJ whole genome shotgun (WGS) entry which is preliminary data.</text>
</comment>
<feature type="non-terminal residue" evidence="2">
    <location>
        <position position="1"/>
    </location>
</feature>
<evidence type="ECO:0000313" key="2">
    <source>
        <dbReference type="EMBL" id="GEZ76236.1"/>
    </source>
</evidence>
<sequence length="360" mass="40676">TYQEATRPLPVIEGKGKAIAIEEQVAQSMLALHTPKRRSITDQFILQRRTPATKEGPTRPSAQPHDGASANIFHESPSPADVETDVDSNKTTSGGDTKILQIDEDQGKDVDNQVNLEENTAELDQGQARSNPEEPLSSSGTLSSMKNLDDAYTFREQFLNDKSTEDELHLNRNSLLLSKRARLLIIQLRILDLRELPKADMKEILHQRMFENGSCKSLPEHALYKALEASMDRANRDKFLAKKDKSRKRRRNDQDPPPPPLGLDPSKRRRHDSGDSRSTQTQLLNPQPRKHLTHRDGNLARANIKQALGRSSQDLEVQVKMEMEIPHFNGVYFITACSYSTDTSKELMKVQVYVLKLPQL</sequence>
<name>A0A699IMU2_TANCI</name>